<dbReference type="AlphaFoldDB" id="A0A4P2VJE7"/>
<gene>
    <name evidence="3" type="ORF">NAS2_0034</name>
</gene>
<dbReference type="Proteomes" id="UP000509448">
    <property type="component" value="Chromosome"/>
</dbReference>
<dbReference type="InterPro" id="IPR025877">
    <property type="entry name" value="MobA-like_NTP_Trfase"/>
</dbReference>
<dbReference type="InterPro" id="IPR029044">
    <property type="entry name" value="Nucleotide-diphossugar_trans"/>
</dbReference>
<organism evidence="3 4">
    <name type="scientific">Conexivisphaera calida</name>
    <dbReference type="NCBI Taxonomy" id="1874277"/>
    <lineage>
        <taxon>Archaea</taxon>
        <taxon>Nitrososphaerota</taxon>
        <taxon>Conexivisphaeria</taxon>
        <taxon>Conexivisphaerales</taxon>
        <taxon>Conexivisphaeraceae</taxon>
        <taxon>Conexivisphaera</taxon>
    </lineage>
</organism>
<dbReference type="GO" id="GO:0016779">
    <property type="term" value="F:nucleotidyltransferase activity"/>
    <property type="evidence" value="ECO:0007669"/>
    <property type="project" value="UniProtKB-ARBA"/>
</dbReference>
<sequence length="207" mass="22304">MPTVGLLCGGLSTRMGRKKELQRFRGRPLIELIAECLSKMGYNVYLLASSRDAQAISSATGGKFPVLVDSYEARTPLNGLRTLLGAVDGCAFLLGGDSPIINNQLIDDALALCDRGFAAVLPLWRGGRVDTVHAAYSSSLLELLDARLLQEGADLSMANFLRDVNPVAFMEAERYGLALGDADTALELTLLEHLYNGRGCMIARGRI</sequence>
<name>A0A4P2VJE7_9ARCH</name>
<proteinExistence type="predicted"/>
<dbReference type="PANTHER" id="PTHR19136:SF81">
    <property type="entry name" value="MOLYBDENUM COFACTOR GUANYLYLTRANSFERASE"/>
    <property type="match status" value="1"/>
</dbReference>
<keyword evidence="1" id="KW-0808">Transferase</keyword>
<dbReference type="Pfam" id="PF12804">
    <property type="entry name" value="NTP_transf_3"/>
    <property type="match status" value="1"/>
</dbReference>
<evidence type="ECO:0000313" key="4">
    <source>
        <dbReference type="Proteomes" id="UP000509448"/>
    </source>
</evidence>
<protein>
    <recommendedName>
        <fullName evidence="2">MobA-like NTP transferase domain-containing protein</fullName>
    </recommendedName>
</protein>
<accession>A0A4P2VJE7</accession>
<dbReference type="KEGG" id="ccai:NAS2_0034"/>
<dbReference type="Gene3D" id="3.90.550.10">
    <property type="entry name" value="Spore Coat Polysaccharide Biosynthesis Protein SpsA, Chain A"/>
    <property type="match status" value="1"/>
</dbReference>
<evidence type="ECO:0000313" key="3">
    <source>
        <dbReference type="EMBL" id="BBE41448.1"/>
    </source>
</evidence>
<evidence type="ECO:0000259" key="2">
    <source>
        <dbReference type="Pfam" id="PF12804"/>
    </source>
</evidence>
<dbReference type="EMBL" id="AP018732">
    <property type="protein sequence ID" value="BBE41448.1"/>
    <property type="molecule type" value="Genomic_DNA"/>
</dbReference>
<dbReference type="SUPFAM" id="SSF53448">
    <property type="entry name" value="Nucleotide-diphospho-sugar transferases"/>
    <property type="match status" value="1"/>
</dbReference>
<reference evidence="3 4" key="1">
    <citation type="journal article" date="2019" name="ISME J.">
        <title>Isolation and characterization of a thermophilic sulfur- and iron-reducing thaumarchaeote from a terrestrial acidic hot spring.</title>
        <authorList>
            <person name="Kato S."/>
            <person name="Itoh T."/>
            <person name="Yuki M."/>
            <person name="Nagamori M."/>
            <person name="Ohnishi M."/>
            <person name="Uematsu K."/>
            <person name="Suzuki K."/>
            <person name="Takashina T."/>
            <person name="Ohkuma M."/>
        </authorList>
    </citation>
    <scope>NUCLEOTIDE SEQUENCE [LARGE SCALE GENOMIC DNA]</scope>
    <source>
        <strain evidence="3 4">NAS-02</strain>
    </source>
</reference>
<evidence type="ECO:0000256" key="1">
    <source>
        <dbReference type="ARBA" id="ARBA00022679"/>
    </source>
</evidence>
<dbReference type="OrthoDB" id="28434at2157"/>
<dbReference type="GeneID" id="55583850"/>
<dbReference type="RefSeq" id="WP_174447793.1">
    <property type="nucleotide sequence ID" value="NZ_AP018732.1"/>
</dbReference>
<feature type="domain" description="MobA-like NTP transferase" evidence="2">
    <location>
        <begin position="6"/>
        <end position="153"/>
    </location>
</feature>
<keyword evidence="4" id="KW-1185">Reference proteome</keyword>
<dbReference type="PANTHER" id="PTHR19136">
    <property type="entry name" value="MOLYBDENUM COFACTOR GUANYLYLTRANSFERASE"/>
    <property type="match status" value="1"/>
</dbReference>